<protein>
    <submittedName>
        <fullName evidence="1">Uncharacterized protein</fullName>
    </submittedName>
</protein>
<accession>A0A6N9QZB7</accession>
<name>A0A6N9QZB7_9MICC</name>
<dbReference type="EMBL" id="WMHZ01000010">
    <property type="protein sequence ID" value="NDO78254.1"/>
    <property type="molecule type" value="Genomic_DNA"/>
</dbReference>
<dbReference type="RefSeq" id="WP_162229620.1">
    <property type="nucleotide sequence ID" value="NZ_WMHZ01000010.1"/>
</dbReference>
<sequence>MNTNEPMTREQLDAIRERADSATEGRWAWQEDAVLLAWDGEEASWVLDHGAAFPEDAEFIAHAREDVPALLAEVERLRALIKDQARAWGEGYRARGADAIYTGLTGDPSATPNPYEPGQS</sequence>
<dbReference type="AlphaFoldDB" id="A0A6N9QZB7"/>
<evidence type="ECO:0000313" key="2">
    <source>
        <dbReference type="Proteomes" id="UP000471026"/>
    </source>
</evidence>
<comment type="caution">
    <text evidence="1">The sequence shown here is derived from an EMBL/GenBank/DDBJ whole genome shotgun (WGS) entry which is preliminary data.</text>
</comment>
<organism evidence="1 2">
    <name type="scientific">Kocuria marina subsp. indica</name>
    <dbReference type="NCBI Taxonomy" id="1049583"/>
    <lineage>
        <taxon>Bacteria</taxon>
        <taxon>Bacillati</taxon>
        <taxon>Actinomycetota</taxon>
        <taxon>Actinomycetes</taxon>
        <taxon>Micrococcales</taxon>
        <taxon>Micrococcaceae</taxon>
        <taxon>Kocuria</taxon>
    </lineage>
</organism>
<proteinExistence type="predicted"/>
<evidence type="ECO:0000313" key="1">
    <source>
        <dbReference type="EMBL" id="NDO78254.1"/>
    </source>
</evidence>
<dbReference type="Proteomes" id="UP000471026">
    <property type="component" value="Unassembled WGS sequence"/>
</dbReference>
<gene>
    <name evidence="1" type="ORF">GKZ75_08460</name>
</gene>
<reference evidence="1 2" key="1">
    <citation type="submission" date="2019-11" db="EMBL/GenBank/DDBJ databases">
        <title>Draft genome sequence of Kocuria indica DP-K7, a methyl red degrading Actinobacterium.</title>
        <authorList>
            <person name="Kumaran S."/>
            <person name="Tischler D."/>
            <person name="Ngo A.C.R."/>
            <person name="Schultes F."/>
        </authorList>
    </citation>
    <scope>NUCLEOTIDE SEQUENCE [LARGE SCALE GENOMIC DNA]</scope>
    <source>
        <strain evidence="1 2">DP-K7</strain>
    </source>
</reference>